<dbReference type="InParanoid" id="G3AV62"/>
<dbReference type="AlphaFoldDB" id="G3AV62"/>
<dbReference type="KEGG" id="spaa:SPAPADRAFT_63486"/>
<dbReference type="GO" id="GO:0045944">
    <property type="term" value="P:positive regulation of transcription by RNA polymerase II"/>
    <property type="evidence" value="ECO:0007669"/>
    <property type="project" value="TreeGrafter"/>
</dbReference>
<keyword evidence="1" id="KW-0805">Transcription regulation</keyword>
<reference evidence="6 7" key="1">
    <citation type="journal article" date="2011" name="Proc. Natl. Acad. Sci. U.S.A.">
        <title>Comparative genomics of xylose-fermenting fungi for enhanced biofuel production.</title>
        <authorList>
            <person name="Wohlbach D.J."/>
            <person name="Kuo A."/>
            <person name="Sato T.K."/>
            <person name="Potts K.M."/>
            <person name="Salamov A.A."/>
            <person name="LaButti K.M."/>
            <person name="Sun H."/>
            <person name="Clum A."/>
            <person name="Pangilinan J.L."/>
            <person name="Lindquist E.A."/>
            <person name="Lucas S."/>
            <person name="Lapidus A."/>
            <person name="Jin M."/>
            <person name="Gunawan C."/>
            <person name="Balan V."/>
            <person name="Dale B.E."/>
            <person name="Jeffries T.W."/>
            <person name="Zinkel R."/>
            <person name="Barry K.W."/>
            <person name="Grigoriev I.V."/>
            <person name="Gasch A.P."/>
        </authorList>
    </citation>
    <scope>NUCLEOTIDE SEQUENCE [LARGE SCALE GENOMIC DNA]</scope>
    <source>
        <strain evidence="7">NRRL Y-27907 / 11-Y1</strain>
    </source>
</reference>
<keyword evidence="3" id="KW-0804">Transcription</keyword>
<keyword evidence="5" id="KW-0732">Signal</keyword>
<evidence type="ECO:0000256" key="2">
    <source>
        <dbReference type="ARBA" id="ARBA00023125"/>
    </source>
</evidence>
<dbReference type="GO" id="GO:0000981">
    <property type="term" value="F:DNA-binding transcription factor activity, RNA polymerase II-specific"/>
    <property type="evidence" value="ECO:0007669"/>
    <property type="project" value="TreeGrafter"/>
</dbReference>
<feature type="chain" id="PRO_5003442643" description="Transcription factor domain-containing protein" evidence="5">
    <location>
        <begin position="19"/>
        <end position="547"/>
    </location>
</feature>
<evidence type="ECO:0000256" key="3">
    <source>
        <dbReference type="ARBA" id="ARBA00023163"/>
    </source>
</evidence>
<sequence length="547" mass="62754">MTLMQLALFMRLYHSVSPEDGDGINGGDAQVFNAILVQMGFTLGLHREPDNFPDTCNDEKVNNLGRKIWTFLLISDLNLAMANGTMLNVNMDSFDTKAPFYKPGNENVIDVELEQSTMKCFTQFDISYQPLHELLSTIMKVRGSSNMSELCTKLSYMECHFVDRFGDLMDRTEALKNEKEDIMPRTLRMKIYCTGNFFMVSLYLHIFNHYERKGSTDLAYYYLKKIFVVVILDLMPFFWECVSDIHRMVSRDSTDLVIIPAYETVAHKSLLVITAVYLRVRHKVLTLQSRYNHSPLMKGNDKYRVHYQRLVNISELLLKCRDVFREGVSKLAHRYYYAWRITKAQNFLHSLYTNDELFKQYKPLHESLIFNNDQMLEELEFIIESSLTKVKEAKKNPKNPVYSKYSYEDFATKRFASTPLFDTNSTASSDIDVTDYKPNEQIDSIWLQMMNMKNEYGDPGTGRFGGNNMGVPSMSTGTSQMIDPIYNINVAATPNIMSQLDGTIPGVGTGLTPGPGNAFSPAIPMNFGSANELFENYPIDELFKDFS</sequence>
<evidence type="ECO:0000256" key="4">
    <source>
        <dbReference type="ARBA" id="ARBA00023242"/>
    </source>
</evidence>
<evidence type="ECO:0000256" key="5">
    <source>
        <dbReference type="SAM" id="SignalP"/>
    </source>
</evidence>
<evidence type="ECO:0000256" key="1">
    <source>
        <dbReference type="ARBA" id="ARBA00023015"/>
    </source>
</evidence>
<dbReference type="CDD" id="cd12148">
    <property type="entry name" value="fungal_TF_MHR"/>
    <property type="match status" value="1"/>
</dbReference>
<evidence type="ECO:0008006" key="8">
    <source>
        <dbReference type="Google" id="ProtNLM"/>
    </source>
</evidence>
<dbReference type="eggNOG" id="ENOG502QRPQ">
    <property type="taxonomic scope" value="Eukaryota"/>
</dbReference>
<dbReference type="OMA" id="TECANRY"/>
<keyword evidence="2" id="KW-0238">DNA-binding</keyword>
<organism evidence="7">
    <name type="scientific">Spathaspora passalidarum (strain NRRL Y-27907 / 11-Y1)</name>
    <dbReference type="NCBI Taxonomy" id="619300"/>
    <lineage>
        <taxon>Eukaryota</taxon>
        <taxon>Fungi</taxon>
        <taxon>Dikarya</taxon>
        <taxon>Ascomycota</taxon>
        <taxon>Saccharomycotina</taxon>
        <taxon>Pichiomycetes</taxon>
        <taxon>Debaryomycetaceae</taxon>
        <taxon>Spathaspora</taxon>
    </lineage>
</organism>
<dbReference type="PANTHER" id="PTHR31069">
    <property type="entry name" value="OLEATE-ACTIVATED TRANSCRIPTION FACTOR 1-RELATED"/>
    <property type="match status" value="1"/>
</dbReference>
<dbReference type="HOGENOM" id="CLU_497978_0_0_1"/>
<dbReference type="GO" id="GO:0005634">
    <property type="term" value="C:nucleus"/>
    <property type="evidence" value="ECO:0007669"/>
    <property type="project" value="TreeGrafter"/>
</dbReference>
<dbReference type="OrthoDB" id="5069333at2759"/>
<dbReference type="PANTHER" id="PTHR31069:SF12">
    <property type="entry name" value="TRANSCRIPTION FACTOR DOMAIN-CONTAINING PROTEIN"/>
    <property type="match status" value="1"/>
</dbReference>
<evidence type="ECO:0000313" key="7">
    <source>
        <dbReference type="Proteomes" id="UP000000709"/>
    </source>
</evidence>
<gene>
    <name evidence="6" type="ORF">SPAPADRAFT_63486</name>
</gene>
<keyword evidence="7" id="KW-1185">Reference proteome</keyword>
<dbReference type="InterPro" id="IPR050675">
    <property type="entry name" value="OAF3"/>
</dbReference>
<dbReference type="Proteomes" id="UP000000709">
    <property type="component" value="Unassembled WGS sequence"/>
</dbReference>
<proteinExistence type="predicted"/>
<name>G3AV62_SPAPN</name>
<accession>G3AV62</accession>
<dbReference type="GO" id="GO:0000978">
    <property type="term" value="F:RNA polymerase II cis-regulatory region sequence-specific DNA binding"/>
    <property type="evidence" value="ECO:0007669"/>
    <property type="project" value="TreeGrafter"/>
</dbReference>
<protein>
    <recommendedName>
        <fullName evidence="8">Transcription factor domain-containing protein</fullName>
    </recommendedName>
</protein>
<keyword evidence="4" id="KW-0539">Nucleus</keyword>
<evidence type="ECO:0000313" key="6">
    <source>
        <dbReference type="EMBL" id="EGW29865.1"/>
    </source>
</evidence>
<dbReference type="GeneID" id="18874774"/>
<dbReference type="EMBL" id="GL996506">
    <property type="protein sequence ID" value="EGW29865.1"/>
    <property type="molecule type" value="Genomic_DNA"/>
</dbReference>
<feature type="signal peptide" evidence="5">
    <location>
        <begin position="1"/>
        <end position="18"/>
    </location>
</feature>
<dbReference type="RefSeq" id="XP_007377631.1">
    <property type="nucleotide sequence ID" value="XM_007377569.1"/>
</dbReference>